<name>A0AA91YET3_CHRLC</name>
<gene>
    <name evidence="1" type="ORF">C1637_18580</name>
</gene>
<sequence length="97" mass="11162">MPTDILLNENFELQFAEGDFVFGESTYEHQRSLLLADKGEIKPFPKNGVGTRRYLEHEAPEELAREIRQEFFADGMNVHEIEISDTLDININADYGD</sequence>
<protein>
    <recommendedName>
        <fullName evidence="3">Oxidase</fullName>
    </recommendedName>
</protein>
<evidence type="ECO:0008006" key="3">
    <source>
        <dbReference type="Google" id="ProtNLM"/>
    </source>
</evidence>
<comment type="caution">
    <text evidence="1">The sequence shown here is derived from an EMBL/GenBank/DDBJ whole genome shotgun (WGS) entry which is preliminary data.</text>
</comment>
<dbReference type="Proteomes" id="UP000236262">
    <property type="component" value="Unassembled WGS sequence"/>
</dbReference>
<accession>A0AA91YET3</accession>
<evidence type="ECO:0000313" key="2">
    <source>
        <dbReference type="Proteomes" id="UP000236262"/>
    </source>
</evidence>
<dbReference type="EMBL" id="PPEH01000008">
    <property type="protein sequence ID" value="PNW12160.1"/>
    <property type="molecule type" value="Genomic_DNA"/>
</dbReference>
<dbReference type="AlphaFoldDB" id="A0AA91YET3"/>
<evidence type="ECO:0000313" key="1">
    <source>
        <dbReference type="EMBL" id="PNW12160.1"/>
    </source>
</evidence>
<organism evidence="1 2">
    <name type="scientific">Chryseobacterium lactis</name>
    <dbReference type="NCBI Taxonomy" id="1241981"/>
    <lineage>
        <taxon>Bacteria</taxon>
        <taxon>Pseudomonadati</taxon>
        <taxon>Bacteroidota</taxon>
        <taxon>Flavobacteriia</taxon>
        <taxon>Flavobacteriales</taxon>
        <taxon>Weeksellaceae</taxon>
        <taxon>Chryseobacterium group</taxon>
        <taxon>Chryseobacterium</taxon>
    </lineage>
</organism>
<proteinExistence type="predicted"/>
<dbReference type="RefSeq" id="WP_103293158.1">
    <property type="nucleotide sequence ID" value="NZ_PPEH01000008.1"/>
</dbReference>
<reference evidence="1 2" key="1">
    <citation type="submission" date="2018-01" db="EMBL/GenBank/DDBJ databases">
        <title>Draft genome sequences of Chryseobacterium lactis NCTC11390, Chryseobacterium oncorhynchi 701B-08, and Chryseobacterium viscerum 687B-08.</title>
        <authorList>
            <person name="Jeong J.-J."/>
            <person name="Lee Y.J."/>
            <person name="Park B."/>
            <person name="Choi I.-G."/>
            <person name="Kim K.D."/>
        </authorList>
    </citation>
    <scope>NUCLEOTIDE SEQUENCE [LARGE SCALE GENOMIC DNA]</scope>
    <source>
        <strain evidence="1 2">NCTC11390</strain>
    </source>
</reference>